<name>A0A517SX92_9BACT</name>
<protein>
    <submittedName>
        <fullName evidence="1">Uncharacterized protein</fullName>
    </submittedName>
</protein>
<evidence type="ECO:0000313" key="2">
    <source>
        <dbReference type="Proteomes" id="UP000315003"/>
    </source>
</evidence>
<dbReference type="AlphaFoldDB" id="A0A517SX92"/>
<dbReference type="Proteomes" id="UP000315003">
    <property type="component" value="Chromosome"/>
</dbReference>
<dbReference type="EMBL" id="CP036272">
    <property type="protein sequence ID" value="QDT60762.1"/>
    <property type="molecule type" value="Genomic_DNA"/>
</dbReference>
<keyword evidence="2" id="KW-1185">Reference proteome</keyword>
<evidence type="ECO:0000313" key="1">
    <source>
        <dbReference type="EMBL" id="QDT60762.1"/>
    </source>
</evidence>
<proteinExistence type="predicted"/>
<accession>A0A517SX92</accession>
<organism evidence="1 2">
    <name type="scientific">Stieleria bergensis</name>
    <dbReference type="NCBI Taxonomy" id="2528025"/>
    <lineage>
        <taxon>Bacteria</taxon>
        <taxon>Pseudomonadati</taxon>
        <taxon>Planctomycetota</taxon>
        <taxon>Planctomycetia</taxon>
        <taxon>Pirellulales</taxon>
        <taxon>Pirellulaceae</taxon>
        <taxon>Stieleria</taxon>
    </lineage>
</organism>
<sequence length="69" mass="7484">MVSGGFLEPPAGDRERGPPFSLAGLFFSKIGGLLLEDWWMENPLSSYIGVGATSASDFAFQICPELWLC</sequence>
<gene>
    <name evidence="1" type="ORF">SV7mr_32880</name>
</gene>
<reference evidence="1 2" key="1">
    <citation type="submission" date="2019-02" db="EMBL/GenBank/DDBJ databases">
        <title>Deep-cultivation of Planctomycetes and their phenomic and genomic characterization uncovers novel biology.</title>
        <authorList>
            <person name="Wiegand S."/>
            <person name="Jogler M."/>
            <person name="Boedeker C."/>
            <person name="Pinto D."/>
            <person name="Vollmers J."/>
            <person name="Rivas-Marin E."/>
            <person name="Kohn T."/>
            <person name="Peeters S.H."/>
            <person name="Heuer A."/>
            <person name="Rast P."/>
            <person name="Oberbeckmann S."/>
            <person name="Bunk B."/>
            <person name="Jeske O."/>
            <person name="Meyerdierks A."/>
            <person name="Storesund J.E."/>
            <person name="Kallscheuer N."/>
            <person name="Luecker S."/>
            <person name="Lage O.M."/>
            <person name="Pohl T."/>
            <person name="Merkel B.J."/>
            <person name="Hornburger P."/>
            <person name="Mueller R.-W."/>
            <person name="Bruemmer F."/>
            <person name="Labrenz M."/>
            <person name="Spormann A.M."/>
            <person name="Op den Camp H."/>
            <person name="Overmann J."/>
            <person name="Amann R."/>
            <person name="Jetten M.S.M."/>
            <person name="Mascher T."/>
            <person name="Medema M.H."/>
            <person name="Devos D.P."/>
            <person name="Kaster A.-K."/>
            <person name="Ovreas L."/>
            <person name="Rohde M."/>
            <person name="Galperin M.Y."/>
            <person name="Jogler C."/>
        </authorList>
    </citation>
    <scope>NUCLEOTIDE SEQUENCE [LARGE SCALE GENOMIC DNA]</scope>
    <source>
        <strain evidence="1 2">SV_7m_r</strain>
    </source>
</reference>